<gene>
    <name evidence="6" type="ORF">DEJ47_02390</name>
</gene>
<reference evidence="6 7" key="1">
    <citation type="submission" date="2018-05" db="EMBL/GenBank/DDBJ databases">
        <title>Streptomyces venezuelae.</title>
        <authorList>
            <person name="Kim W."/>
            <person name="Lee N."/>
            <person name="Cho B.-K."/>
        </authorList>
    </citation>
    <scope>NUCLEOTIDE SEQUENCE [LARGE SCALE GENOMIC DNA]</scope>
    <source>
        <strain evidence="6 7">ATCC 14583</strain>
    </source>
</reference>
<feature type="domain" description="Aldehyde dehydrogenase" evidence="5">
    <location>
        <begin position="29"/>
        <end position="471"/>
    </location>
</feature>
<evidence type="ECO:0000256" key="1">
    <source>
        <dbReference type="ARBA" id="ARBA00023002"/>
    </source>
</evidence>
<proteinExistence type="inferred from homology"/>
<dbReference type="PROSITE" id="PS00687">
    <property type="entry name" value="ALDEHYDE_DEHYDR_GLU"/>
    <property type="match status" value="1"/>
</dbReference>
<dbReference type="Pfam" id="PF00171">
    <property type="entry name" value="Aldedh"/>
    <property type="match status" value="1"/>
</dbReference>
<feature type="active site" evidence="2">
    <location>
        <position position="250"/>
    </location>
</feature>
<evidence type="ECO:0000313" key="7">
    <source>
        <dbReference type="Proteomes" id="UP000323046"/>
    </source>
</evidence>
<dbReference type="OrthoDB" id="6882680at2"/>
<name>A0A5P2B8D5_STRVZ</name>
<evidence type="ECO:0000256" key="2">
    <source>
        <dbReference type="PROSITE-ProRule" id="PRU10007"/>
    </source>
</evidence>
<dbReference type="SUPFAM" id="SSF53720">
    <property type="entry name" value="ALDH-like"/>
    <property type="match status" value="1"/>
</dbReference>
<keyword evidence="7" id="KW-1185">Reference proteome</keyword>
<dbReference type="AlphaFoldDB" id="A0A5P2B8D5"/>
<evidence type="ECO:0000256" key="3">
    <source>
        <dbReference type="RuleBase" id="RU003345"/>
    </source>
</evidence>
<dbReference type="InterPro" id="IPR016163">
    <property type="entry name" value="Ald_DH_C"/>
</dbReference>
<evidence type="ECO:0000259" key="5">
    <source>
        <dbReference type="Pfam" id="PF00171"/>
    </source>
</evidence>
<feature type="region of interest" description="Disordered" evidence="4">
    <location>
        <begin position="1"/>
        <end position="28"/>
    </location>
</feature>
<dbReference type="InterPro" id="IPR016161">
    <property type="entry name" value="Ald_DH/histidinol_DH"/>
</dbReference>
<sequence length="488" mass="51575">MSSSVDQLASPRAGLPPGAPGSVRYGPNPVENPALGKVFAETPGCTPERLDDVLDDAARAFPGWAATPLAERREWLHSCHRALLGAVDPMAELLTREQGKPLKHARAEVRLAADWFARTAELGLTQERLVDETDARIDLERVPHGVVAAIAPSNYPVLLAVCKIAPALLAGNTVVLKPSPDTPLSSLMMGRILGDVLPAGTFAVVDGDVELGARLTVHPAVRLVSFTGSVGAGRAIARQAAADLKRVVLELGGNDPAVVLPGTDVLSVAPDLFAAAMTNSGQFCAAVKRVYAPRATYRRLAEALAEKARTAIVGDGLDPATEYGPLVSRAQLHHVAGLVDDAVAAGADVLAGGGPLDGPGHFYPPTVVTDLPPGSRLEEEEQFGPVIPVIPYDDVDQVFAQVNASTYGLGCSLWGDEERARELAGRPQCGTVWINTHGALRHDVPFGGHRHSGIGVEYGAWGLNEYTQLKVHHSALRLRPRQADRETS</sequence>
<dbReference type="Gene3D" id="3.40.605.10">
    <property type="entry name" value="Aldehyde Dehydrogenase, Chain A, domain 1"/>
    <property type="match status" value="1"/>
</dbReference>
<dbReference type="InterPro" id="IPR029510">
    <property type="entry name" value="Ald_DH_CS_GLU"/>
</dbReference>
<dbReference type="PANTHER" id="PTHR11699">
    <property type="entry name" value="ALDEHYDE DEHYDROGENASE-RELATED"/>
    <property type="match status" value="1"/>
</dbReference>
<evidence type="ECO:0000313" key="6">
    <source>
        <dbReference type="EMBL" id="QES25461.1"/>
    </source>
</evidence>
<dbReference type="Proteomes" id="UP000323046">
    <property type="component" value="Chromosome"/>
</dbReference>
<evidence type="ECO:0000256" key="4">
    <source>
        <dbReference type="SAM" id="MobiDB-lite"/>
    </source>
</evidence>
<accession>A0A5P2B8D5</accession>
<dbReference type="CDD" id="cd07106">
    <property type="entry name" value="ALDH_AldA-AAD23400"/>
    <property type="match status" value="1"/>
</dbReference>
<comment type="similarity">
    <text evidence="3">Belongs to the aldehyde dehydrogenase family.</text>
</comment>
<dbReference type="RefSeq" id="WP_150164450.1">
    <property type="nucleotide sequence ID" value="NZ_CP029193.1"/>
</dbReference>
<protein>
    <submittedName>
        <fullName evidence="6">Aldehyde dehydrogenase</fullName>
    </submittedName>
</protein>
<dbReference type="EMBL" id="CP029193">
    <property type="protein sequence ID" value="QES25461.1"/>
    <property type="molecule type" value="Genomic_DNA"/>
</dbReference>
<keyword evidence="1 3" id="KW-0560">Oxidoreductase</keyword>
<dbReference type="InterPro" id="IPR015590">
    <property type="entry name" value="Aldehyde_DH_dom"/>
</dbReference>
<dbReference type="InterPro" id="IPR016162">
    <property type="entry name" value="Ald_DH_N"/>
</dbReference>
<organism evidence="6 7">
    <name type="scientific">Streptomyces venezuelae</name>
    <dbReference type="NCBI Taxonomy" id="54571"/>
    <lineage>
        <taxon>Bacteria</taxon>
        <taxon>Bacillati</taxon>
        <taxon>Actinomycetota</taxon>
        <taxon>Actinomycetes</taxon>
        <taxon>Kitasatosporales</taxon>
        <taxon>Streptomycetaceae</taxon>
        <taxon>Streptomyces</taxon>
    </lineage>
</organism>
<dbReference type="InterPro" id="IPR044086">
    <property type="entry name" value="LUC3-like"/>
</dbReference>
<dbReference type="Gene3D" id="3.40.309.10">
    <property type="entry name" value="Aldehyde Dehydrogenase, Chain A, domain 2"/>
    <property type="match status" value="1"/>
</dbReference>
<dbReference type="GO" id="GO:0016620">
    <property type="term" value="F:oxidoreductase activity, acting on the aldehyde or oxo group of donors, NAD or NADP as acceptor"/>
    <property type="evidence" value="ECO:0007669"/>
    <property type="project" value="InterPro"/>
</dbReference>